<dbReference type="GO" id="GO:0016746">
    <property type="term" value="F:acyltransferase activity"/>
    <property type="evidence" value="ECO:0007669"/>
    <property type="project" value="UniProtKB-KW"/>
</dbReference>
<dbReference type="OMA" id="WHTTEDN"/>
<keyword evidence="1" id="KW-0808">Transferase</keyword>
<dbReference type="eggNOG" id="KOG3946">
    <property type="taxonomic scope" value="Eukaryota"/>
</dbReference>
<accession>A9V297</accession>
<proteinExistence type="predicted"/>
<evidence type="ECO:0000256" key="1">
    <source>
        <dbReference type="ARBA" id="ARBA00022679"/>
    </source>
</evidence>
<dbReference type="GeneID" id="5892214"/>
<dbReference type="PANTHER" id="PTHR12283:SF6">
    <property type="entry name" value="GLUTAMINYL-PEPTIDE CYCLOTRANSFERASE-RELATED"/>
    <property type="match status" value="1"/>
</dbReference>
<dbReference type="STRING" id="81824.A9V297"/>
<dbReference type="SUPFAM" id="SSF53187">
    <property type="entry name" value="Zn-dependent exopeptidases"/>
    <property type="match status" value="1"/>
</dbReference>
<dbReference type="KEGG" id="mbr:MONBRDRAFT_9158"/>
<dbReference type="InterPro" id="IPR007484">
    <property type="entry name" value="Peptidase_M28"/>
</dbReference>
<dbReference type="Pfam" id="PF04389">
    <property type="entry name" value="Peptidase_M28"/>
    <property type="match status" value="1"/>
</dbReference>
<evidence type="ECO:0000313" key="5">
    <source>
        <dbReference type="Proteomes" id="UP000001357"/>
    </source>
</evidence>
<evidence type="ECO:0000259" key="3">
    <source>
        <dbReference type="Pfam" id="PF04389"/>
    </source>
</evidence>
<dbReference type="InParanoid" id="A9V297"/>
<evidence type="ECO:0000256" key="2">
    <source>
        <dbReference type="ARBA" id="ARBA00023315"/>
    </source>
</evidence>
<dbReference type="PANTHER" id="PTHR12283">
    <property type="entry name" value="GLUTAMINYL-PEPTIDE CYCLOTRANSFERASE"/>
    <property type="match status" value="1"/>
</dbReference>
<dbReference type="RefSeq" id="XP_001746931.1">
    <property type="nucleotide sequence ID" value="XM_001746879.1"/>
</dbReference>
<reference evidence="4 5" key="1">
    <citation type="journal article" date="2008" name="Nature">
        <title>The genome of the choanoflagellate Monosiga brevicollis and the origin of metazoans.</title>
        <authorList>
            <consortium name="JGI Sequencing"/>
            <person name="King N."/>
            <person name="Westbrook M.J."/>
            <person name="Young S.L."/>
            <person name="Kuo A."/>
            <person name="Abedin M."/>
            <person name="Chapman J."/>
            <person name="Fairclough S."/>
            <person name="Hellsten U."/>
            <person name="Isogai Y."/>
            <person name="Letunic I."/>
            <person name="Marr M."/>
            <person name="Pincus D."/>
            <person name="Putnam N."/>
            <person name="Rokas A."/>
            <person name="Wright K.J."/>
            <person name="Zuzow R."/>
            <person name="Dirks W."/>
            <person name="Good M."/>
            <person name="Goodstein D."/>
            <person name="Lemons D."/>
            <person name="Li W."/>
            <person name="Lyons J.B."/>
            <person name="Morris A."/>
            <person name="Nichols S."/>
            <person name="Richter D.J."/>
            <person name="Salamov A."/>
            <person name="Bork P."/>
            <person name="Lim W.A."/>
            <person name="Manning G."/>
            <person name="Miller W.T."/>
            <person name="McGinnis W."/>
            <person name="Shapiro H."/>
            <person name="Tjian R."/>
            <person name="Grigoriev I.V."/>
            <person name="Rokhsar D."/>
        </authorList>
    </citation>
    <scope>NUCLEOTIDE SEQUENCE [LARGE SCALE GENOMIC DNA]</scope>
    <source>
        <strain evidence="5">MX1 / ATCC 50154</strain>
    </source>
</reference>
<dbReference type="InterPro" id="IPR040234">
    <property type="entry name" value="QC/QCL"/>
</dbReference>
<dbReference type="EMBL" id="CH991555">
    <property type="protein sequence ID" value="EDQ88338.1"/>
    <property type="molecule type" value="Genomic_DNA"/>
</dbReference>
<dbReference type="Gene3D" id="3.40.630.10">
    <property type="entry name" value="Zn peptidases"/>
    <property type="match status" value="1"/>
</dbReference>
<dbReference type="Proteomes" id="UP000001357">
    <property type="component" value="Unassembled WGS sequence"/>
</dbReference>
<keyword evidence="2" id="KW-0012">Acyltransferase</keyword>
<organism evidence="4 5">
    <name type="scientific">Monosiga brevicollis</name>
    <name type="common">Choanoflagellate</name>
    <dbReference type="NCBI Taxonomy" id="81824"/>
    <lineage>
        <taxon>Eukaryota</taxon>
        <taxon>Choanoflagellata</taxon>
        <taxon>Craspedida</taxon>
        <taxon>Salpingoecidae</taxon>
        <taxon>Monosiga</taxon>
    </lineage>
</organism>
<evidence type="ECO:0000313" key="4">
    <source>
        <dbReference type="EMBL" id="EDQ88338.1"/>
    </source>
</evidence>
<gene>
    <name evidence="4" type="ORF">MONBRDRAFT_9158</name>
</gene>
<name>A9V297_MONBE</name>
<protein>
    <recommendedName>
        <fullName evidence="3">Peptidase M28 domain-containing protein</fullName>
    </recommendedName>
</protein>
<sequence length="194" mass="22487">MAIYSPQLCMPLVQYLIQQMEIAGFTVELDTFWANTPLGRKEFHNISLCMPPPRLYGHAKAHADNNMLKTIELFILLDLIGGPQPNFISLQKPTDKHFGRMADLERRLDRLGLLEQHSAMYLNDGYRGRRPLIEDDHIPFVKRHVPVLHLIPTPFPRTWHTIEDNLESLDWPSIANLHKITTAFVAQYLLLHDF</sequence>
<dbReference type="AlphaFoldDB" id="A9V297"/>
<keyword evidence="5" id="KW-1185">Reference proteome</keyword>
<feature type="domain" description="Peptidase M28" evidence="3">
    <location>
        <begin position="59"/>
        <end position="184"/>
    </location>
</feature>